<dbReference type="GO" id="GO:1904659">
    <property type="term" value="P:D-glucose transmembrane transport"/>
    <property type="evidence" value="ECO:0007669"/>
    <property type="project" value="TreeGrafter"/>
</dbReference>
<keyword evidence="7" id="KW-0813">Transport</keyword>
<dbReference type="Proteomes" id="UP000289886">
    <property type="component" value="Unassembled WGS sequence"/>
</dbReference>
<comment type="caution">
    <text evidence="7">The sequence shown here is derived from an EMBL/GenBank/DDBJ whole genome shotgun (WGS) entry which is preliminary data.</text>
</comment>
<feature type="domain" description="Major facilitator superfamily (MFS) profile" evidence="6">
    <location>
        <begin position="40"/>
        <end position="160"/>
    </location>
</feature>
<dbReference type="GO" id="GO:0016020">
    <property type="term" value="C:membrane"/>
    <property type="evidence" value="ECO:0007669"/>
    <property type="project" value="UniProtKB-SubCell"/>
</dbReference>
<feature type="transmembrane region" description="Helical" evidence="5">
    <location>
        <begin position="84"/>
        <end position="106"/>
    </location>
</feature>
<evidence type="ECO:0000256" key="5">
    <source>
        <dbReference type="SAM" id="Phobius"/>
    </source>
</evidence>
<keyword evidence="7" id="KW-0762">Sugar transport</keyword>
<gene>
    <name evidence="7" type="ORF">EOD39_19821</name>
</gene>
<protein>
    <submittedName>
        <fullName evidence="7">Solute carrier family 2, facilitated glucose transporter member 8</fullName>
    </submittedName>
</protein>
<dbReference type="InterPro" id="IPR005829">
    <property type="entry name" value="Sugar_transporter_CS"/>
</dbReference>
<evidence type="ECO:0000313" key="8">
    <source>
        <dbReference type="Proteomes" id="UP000289886"/>
    </source>
</evidence>
<dbReference type="PANTHER" id="PTHR48021">
    <property type="match status" value="1"/>
</dbReference>
<dbReference type="Gene3D" id="1.20.1250.20">
    <property type="entry name" value="MFS general substrate transporter like domains"/>
    <property type="match status" value="1"/>
</dbReference>
<dbReference type="Pfam" id="PF00083">
    <property type="entry name" value="Sugar_tr"/>
    <property type="match status" value="1"/>
</dbReference>
<dbReference type="InterPro" id="IPR036259">
    <property type="entry name" value="MFS_trans_sf"/>
</dbReference>
<evidence type="ECO:0000256" key="1">
    <source>
        <dbReference type="ARBA" id="ARBA00004141"/>
    </source>
</evidence>
<evidence type="ECO:0000313" key="7">
    <source>
        <dbReference type="EMBL" id="RXM28622.1"/>
    </source>
</evidence>
<reference evidence="7 8" key="1">
    <citation type="submission" date="2019-01" db="EMBL/GenBank/DDBJ databases">
        <title>Draft Genome and Complete Hox-Cluster Characterization of the Sterlet Sturgeon (Acipenser ruthenus).</title>
        <authorList>
            <person name="Wei Q."/>
        </authorList>
    </citation>
    <scope>NUCLEOTIDE SEQUENCE [LARGE SCALE GENOMIC DNA]</scope>
    <source>
        <strain evidence="7">WHYD16114868_AA</strain>
        <tissue evidence="7">Blood</tissue>
    </source>
</reference>
<feature type="transmembrane region" description="Helical" evidence="5">
    <location>
        <begin position="41"/>
        <end position="64"/>
    </location>
</feature>
<dbReference type="GO" id="GO:0022857">
    <property type="term" value="F:transmembrane transporter activity"/>
    <property type="evidence" value="ECO:0007669"/>
    <property type="project" value="InterPro"/>
</dbReference>
<dbReference type="InterPro" id="IPR020846">
    <property type="entry name" value="MFS_dom"/>
</dbReference>
<dbReference type="InterPro" id="IPR005828">
    <property type="entry name" value="MFS_sugar_transport-like"/>
</dbReference>
<keyword evidence="4 5" id="KW-0472">Membrane</keyword>
<comment type="subcellular location">
    <subcellularLocation>
        <location evidence="1">Membrane</location>
        <topology evidence="1">Multi-pass membrane protein</topology>
    </subcellularLocation>
</comment>
<dbReference type="EMBL" id="SCEB01215607">
    <property type="protein sequence ID" value="RXM28622.1"/>
    <property type="molecule type" value="Genomic_DNA"/>
</dbReference>
<dbReference type="SUPFAM" id="SSF103473">
    <property type="entry name" value="MFS general substrate transporter"/>
    <property type="match status" value="1"/>
</dbReference>
<keyword evidence="3 5" id="KW-1133">Transmembrane helix</keyword>
<dbReference type="PROSITE" id="PS00216">
    <property type="entry name" value="SUGAR_TRANSPORT_1"/>
    <property type="match status" value="1"/>
</dbReference>
<proteinExistence type="predicted"/>
<dbReference type="PRINTS" id="PR00171">
    <property type="entry name" value="SUGRTRNSPORT"/>
</dbReference>
<dbReference type="PROSITE" id="PS50850">
    <property type="entry name" value="MFS"/>
    <property type="match status" value="1"/>
</dbReference>
<evidence type="ECO:0000256" key="3">
    <source>
        <dbReference type="ARBA" id="ARBA00022989"/>
    </source>
</evidence>
<evidence type="ECO:0000256" key="2">
    <source>
        <dbReference type="ARBA" id="ARBA00022692"/>
    </source>
</evidence>
<feature type="transmembrane region" description="Helical" evidence="5">
    <location>
        <begin position="118"/>
        <end position="139"/>
    </location>
</feature>
<dbReference type="InterPro" id="IPR003663">
    <property type="entry name" value="Sugar/inositol_transpt"/>
</dbReference>
<dbReference type="PANTHER" id="PTHR48021:SF18">
    <property type="entry name" value="SOLUTE CARRIER FAMILY 2, FACILITATED GLUCOSE TRANSPORTER MEMBER 8"/>
    <property type="match status" value="1"/>
</dbReference>
<dbReference type="AlphaFoldDB" id="A0A444U0D8"/>
<keyword evidence="2 5" id="KW-0812">Transmembrane</keyword>
<sequence>MDSSEESKPLLGAVDGSVNLLDAQNDSEEQNYLDKVQNGKLYLATFAAVLGPLSFGFVLGYSSPAIPDLQRISDPNLRLGNEEASWFGSVVTLGAALGGVIGGWLVDKIGRKLSLMMCSIPFIFGFTIIISAQSIWMLYLGRVLTGLASGVTSLVVPVSG</sequence>
<evidence type="ECO:0000256" key="4">
    <source>
        <dbReference type="ARBA" id="ARBA00023136"/>
    </source>
</evidence>
<organism evidence="7 8">
    <name type="scientific">Acipenser ruthenus</name>
    <name type="common">Sterlet sturgeon</name>
    <dbReference type="NCBI Taxonomy" id="7906"/>
    <lineage>
        <taxon>Eukaryota</taxon>
        <taxon>Metazoa</taxon>
        <taxon>Chordata</taxon>
        <taxon>Craniata</taxon>
        <taxon>Vertebrata</taxon>
        <taxon>Euteleostomi</taxon>
        <taxon>Actinopterygii</taxon>
        <taxon>Chondrostei</taxon>
        <taxon>Acipenseriformes</taxon>
        <taxon>Acipenseridae</taxon>
        <taxon>Acipenser</taxon>
    </lineage>
</organism>
<accession>A0A444U0D8</accession>
<evidence type="ECO:0000259" key="6">
    <source>
        <dbReference type="PROSITE" id="PS50850"/>
    </source>
</evidence>
<dbReference type="InterPro" id="IPR050549">
    <property type="entry name" value="MFS_Trehalose_Transporter"/>
</dbReference>
<name>A0A444U0D8_ACIRT</name>
<keyword evidence="8" id="KW-1185">Reference proteome</keyword>